<feature type="chain" id="PRO_5045245086" evidence="2">
    <location>
        <begin position="34"/>
        <end position="188"/>
    </location>
</feature>
<keyword evidence="1 2" id="KW-0732">Signal</keyword>
<proteinExistence type="predicted"/>
<evidence type="ECO:0000313" key="5">
    <source>
        <dbReference type="Proteomes" id="UP000717534"/>
    </source>
</evidence>
<protein>
    <submittedName>
        <fullName evidence="4">3D domain-containing protein</fullName>
    </submittedName>
</protein>
<dbReference type="InterPro" id="IPR059180">
    <property type="entry name" value="3D_YorM"/>
</dbReference>
<keyword evidence="5" id="KW-1185">Reference proteome</keyword>
<organism evidence="4 5">
    <name type="scientific">Desulfotalea psychrophila</name>
    <dbReference type="NCBI Taxonomy" id="84980"/>
    <lineage>
        <taxon>Bacteria</taxon>
        <taxon>Pseudomonadati</taxon>
        <taxon>Thermodesulfobacteriota</taxon>
        <taxon>Desulfobulbia</taxon>
        <taxon>Desulfobulbales</taxon>
        <taxon>Desulfocapsaceae</taxon>
        <taxon>Desulfotalea</taxon>
    </lineage>
</organism>
<dbReference type="InterPro" id="IPR036908">
    <property type="entry name" value="RlpA-like_sf"/>
</dbReference>
<gene>
    <name evidence="4" type="ORF">JYU06_02665</name>
</gene>
<feature type="domain" description="3D" evidence="3">
    <location>
        <begin position="126"/>
        <end position="185"/>
    </location>
</feature>
<sequence length="188" mass="21487">MVSSFLMQKKNTPLNLLFFILLLSFLCSSCAKAPVSRTMEATAYCGCSKCCSWERGSWTYLKLDFWNRYVSAGKGKGRDYTGQTASGSYPEEPEEGFFSMDSLYRPWMIPTRIVLFPWYFLPKDGTIAADTKYYPFGTRMYVPGWGWGVVEDRGGAIKGPNRIDLYFNSHSEALQWGRRKLPVTIQKP</sequence>
<dbReference type="Pfam" id="PF06725">
    <property type="entry name" value="3D"/>
    <property type="match status" value="1"/>
</dbReference>
<dbReference type="Gene3D" id="2.40.40.10">
    <property type="entry name" value="RlpA-like domain"/>
    <property type="match status" value="1"/>
</dbReference>
<dbReference type="PANTHER" id="PTHR39160:SF4">
    <property type="entry name" value="RESUSCITATION-PROMOTING FACTOR RPFB"/>
    <property type="match status" value="1"/>
</dbReference>
<name>A0ABS3ATI6_9BACT</name>
<dbReference type="EMBL" id="JAFITO010000014">
    <property type="protein sequence ID" value="MBN4068413.1"/>
    <property type="molecule type" value="Genomic_DNA"/>
</dbReference>
<dbReference type="Proteomes" id="UP000717534">
    <property type="component" value="Unassembled WGS sequence"/>
</dbReference>
<reference evidence="4 5" key="1">
    <citation type="submission" date="2021-02" db="EMBL/GenBank/DDBJ databases">
        <title>Activity-based single-cell genomes from oceanic crustal fluid captures similar information to metagenomic and metatranscriptomic surveys with orders of magnitude less sampling.</title>
        <authorList>
            <person name="D'Angelo T.S."/>
            <person name="Orcutt B.N."/>
        </authorList>
    </citation>
    <scope>NUCLEOTIDE SEQUENCE [LARGE SCALE GENOMIC DNA]</scope>
    <source>
        <strain evidence="4">AH-315-G02</strain>
    </source>
</reference>
<feature type="signal peptide" evidence="2">
    <location>
        <begin position="1"/>
        <end position="33"/>
    </location>
</feature>
<accession>A0ABS3ATI6</accession>
<dbReference type="CDD" id="cd14667">
    <property type="entry name" value="3D_containing_proteins"/>
    <property type="match status" value="1"/>
</dbReference>
<evidence type="ECO:0000313" key="4">
    <source>
        <dbReference type="EMBL" id="MBN4068413.1"/>
    </source>
</evidence>
<dbReference type="PANTHER" id="PTHR39160">
    <property type="entry name" value="CELL WALL-BINDING PROTEIN YOCH"/>
    <property type="match status" value="1"/>
</dbReference>
<dbReference type="InterPro" id="IPR010611">
    <property type="entry name" value="3D_dom"/>
</dbReference>
<evidence type="ECO:0000256" key="1">
    <source>
        <dbReference type="ARBA" id="ARBA00022729"/>
    </source>
</evidence>
<evidence type="ECO:0000259" key="3">
    <source>
        <dbReference type="Pfam" id="PF06725"/>
    </source>
</evidence>
<dbReference type="SUPFAM" id="SSF50685">
    <property type="entry name" value="Barwin-like endoglucanases"/>
    <property type="match status" value="1"/>
</dbReference>
<dbReference type="InterPro" id="IPR051933">
    <property type="entry name" value="Resuscitation_pf_RpfB"/>
</dbReference>
<evidence type="ECO:0000256" key="2">
    <source>
        <dbReference type="SAM" id="SignalP"/>
    </source>
</evidence>
<comment type="caution">
    <text evidence="4">The sequence shown here is derived from an EMBL/GenBank/DDBJ whole genome shotgun (WGS) entry which is preliminary data.</text>
</comment>